<evidence type="ECO:0000313" key="2">
    <source>
        <dbReference type="Proteomes" id="UP000235653"/>
    </source>
</evidence>
<dbReference type="AlphaFoldDB" id="A0A2P5P5E7"/>
<dbReference type="EMBL" id="JQAN02000012">
    <property type="protein sequence ID" value="PPD57514.1"/>
    <property type="molecule type" value="Genomic_DNA"/>
</dbReference>
<dbReference type="Proteomes" id="UP000235653">
    <property type="component" value="Unassembled WGS sequence"/>
</dbReference>
<gene>
    <name evidence="1" type="ORF">JP09_009305</name>
</gene>
<sequence length="129" mass="13906">MLQGEVNVTFGWIWILVGLVVGMILGLKAEGEHWLGGYSSLTRRYLRLGHIAFIALAIINILYGKELVSASLSDTSKNLGSFLMIFGAAGVPIACLTAAFWRKAKYLLPLSATSLLIGVFIIVVGLVKP</sequence>
<keyword evidence="2" id="KW-1185">Reference proteome</keyword>
<proteinExistence type="predicted"/>
<organism evidence="1 2">
    <name type="scientific">Dehalogenimonas etheniformans</name>
    <dbReference type="NCBI Taxonomy" id="1536648"/>
    <lineage>
        <taxon>Bacteria</taxon>
        <taxon>Bacillati</taxon>
        <taxon>Chloroflexota</taxon>
        <taxon>Dehalococcoidia</taxon>
        <taxon>Dehalococcoidales</taxon>
        <taxon>Dehalococcoidaceae</taxon>
        <taxon>Dehalogenimonas</taxon>
    </lineage>
</organism>
<comment type="caution">
    <text evidence="1">The sequence shown here is derived from an EMBL/GenBank/DDBJ whole genome shotgun (WGS) entry which is preliminary data.</text>
</comment>
<name>A0A2P5P5E7_9CHLR</name>
<accession>A0A2P5P5E7</accession>
<protein>
    <submittedName>
        <fullName evidence="1">Uncharacterized protein</fullName>
    </submittedName>
</protein>
<evidence type="ECO:0000313" key="1">
    <source>
        <dbReference type="EMBL" id="PPD57514.1"/>
    </source>
</evidence>
<reference evidence="1 2" key="1">
    <citation type="journal article" date="2017" name="ISME J.">
        <title>Grape pomace compost harbors organohalide-respiring Dehalogenimonas species with novel reductive dehalogenase genes.</title>
        <authorList>
            <person name="Yang Y."/>
            <person name="Higgins S.A."/>
            <person name="Yan J."/>
            <person name="Simsir B."/>
            <person name="Chourey K."/>
            <person name="Iyer R."/>
            <person name="Hettich R.L."/>
            <person name="Baldwin B."/>
            <person name="Ogles D.M."/>
            <person name="Loffler F.E."/>
        </authorList>
    </citation>
    <scope>NUCLEOTIDE SEQUENCE [LARGE SCALE GENOMIC DNA]</scope>
    <source>
        <strain evidence="1 2">GP</strain>
    </source>
</reference>
<dbReference type="OrthoDB" id="272937at2"/>
<dbReference type="RefSeq" id="WP_102331705.1">
    <property type="nucleotide sequence ID" value="NZ_CP058566.2"/>
</dbReference>